<organism evidence="2">
    <name type="scientific">Mesorhizobium sp. WSM2240</name>
    <dbReference type="NCBI Taxonomy" id="3228851"/>
    <lineage>
        <taxon>Bacteria</taxon>
        <taxon>Pseudomonadati</taxon>
        <taxon>Pseudomonadota</taxon>
        <taxon>Alphaproteobacteria</taxon>
        <taxon>Hyphomicrobiales</taxon>
        <taxon>Phyllobacteriaceae</taxon>
        <taxon>Mesorhizobium</taxon>
    </lineage>
</organism>
<proteinExistence type="predicted"/>
<evidence type="ECO:0000256" key="1">
    <source>
        <dbReference type="SAM" id="Phobius"/>
    </source>
</evidence>
<reference evidence="2" key="1">
    <citation type="submission" date="2024-06" db="EMBL/GenBank/DDBJ databases">
        <title>Mesorhizobium karijinii sp. nov., a symbiont of the iconic Swainsona formosa from arid Australia.</title>
        <authorList>
            <person name="Hill Y.J."/>
            <person name="Watkin E.L.J."/>
            <person name="O'Hara G.W."/>
            <person name="Terpolilli J."/>
            <person name="Tye M.L."/>
            <person name="Kohlmeier M.G."/>
        </authorList>
    </citation>
    <scope>NUCLEOTIDE SEQUENCE</scope>
    <source>
        <strain evidence="2">WSM2240</strain>
    </source>
</reference>
<feature type="transmembrane region" description="Helical" evidence="1">
    <location>
        <begin position="28"/>
        <end position="46"/>
    </location>
</feature>
<feature type="transmembrane region" description="Helical" evidence="1">
    <location>
        <begin position="58"/>
        <end position="76"/>
    </location>
</feature>
<dbReference type="RefSeq" id="WP_353642530.1">
    <property type="nucleotide sequence ID" value="NZ_CP159253.1"/>
</dbReference>
<accession>A0AAU8CSK6</accession>
<protein>
    <recommendedName>
        <fullName evidence="3">DUF4760 domain-containing protein</fullName>
    </recommendedName>
</protein>
<gene>
    <name evidence="2" type="ORF">ABVK50_05420</name>
</gene>
<evidence type="ECO:0000313" key="2">
    <source>
        <dbReference type="EMBL" id="XCG49941.1"/>
    </source>
</evidence>
<dbReference type="AlphaFoldDB" id="A0AAU8CSK6"/>
<sequence length="260" mass="29209">MTAIVIGVAVAGSFISRRLGTDQDVPLEIAICFAIALTVYHAWFYFVRRFHTKNVTKYIDYLYLGVTAVGLLAAGLEFSRQQYEADVRAAFERALDALSQLPVVMDDLAFMCQQDKDQSDKCKALQEIPTNFRFRLNEVNLKPTIDGIEGLERWARALQNEYHVLDNPEDSFLAPDVVNIRSIVEGLRGSLFVHDARGVLAQYRFFGFFLLAAALAIRITRVSIEIFEWFNNETAPGKPSNQVPEIADGQAGAKSIWPRA</sequence>
<dbReference type="EMBL" id="CP159253">
    <property type="protein sequence ID" value="XCG49941.1"/>
    <property type="molecule type" value="Genomic_DNA"/>
</dbReference>
<keyword evidence="1" id="KW-0472">Membrane</keyword>
<evidence type="ECO:0008006" key="3">
    <source>
        <dbReference type="Google" id="ProtNLM"/>
    </source>
</evidence>
<keyword evidence="1" id="KW-1133">Transmembrane helix</keyword>
<name>A0AAU8CSK6_9HYPH</name>
<keyword evidence="1" id="KW-0812">Transmembrane</keyword>